<reference evidence="1 2" key="1">
    <citation type="submission" date="2016-10" db="EMBL/GenBank/DDBJ databases">
        <authorList>
            <person name="Varghese N."/>
            <person name="Submissions S."/>
        </authorList>
    </citation>
    <scope>NUCLEOTIDE SEQUENCE [LARGE SCALE GENOMIC DNA]</scope>
    <source>
        <strain evidence="1 2">DSM 18327</strain>
    </source>
</reference>
<sequence>MGSDNKKTGLFRSPARAGSLATLGDCMAVRWRRALIIGLLTLSSPAWAAGKKVDLDYHVRLLPQSDQAEVRLTLAQGSAVRNLDFDLGDGSLYSDFKADGQWQLTPGKQARGVWRPAADKASLTYRVRISHGRKSGSFDTRMTPSWALMRGDDLVPAAKLDQQDGIELISRLEFELPSGWKSVETAWPRIGKNKFRIDNVSRRFDRPTGWMLAGHLGSRRTRLGETEVTVASPRGQGMRRMDVLTLLTFVWPQVQAVYPRHPTKLLIVGANDPMWRGGSAAHESIYLNSRLPLVSESGSSALVRELAQVFGRINDTQRSEWIGEGFAEYYAIELVRRAGGMSDERYQSLQERLSKDSQNVTTLRGEQVSPAQVSKAVVLMQELDREIRLKTRNKRSLDDVLRGAMRLESVDTKAFVQLSESVLGESSKVLDTALIQ</sequence>
<comment type="caution">
    <text evidence="1">The sequence shown here is derived from an EMBL/GenBank/DDBJ whole genome shotgun (WGS) entry which is preliminary data.</text>
</comment>
<evidence type="ECO:0008006" key="3">
    <source>
        <dbReference type="Google" id="ProtNLM"/>
    </source>
</evidence>
<accession>A0ABY0YB93</accession>
<protein>
    <recommendedName>
        <fullName evidence="3">M61 glycyl aminopeptidase</fullName>
    </recommendedName>
</protein>
<name>A0ABY0YB93_9PSED</name>
<organism evidence="1 2">
    <name type="scientific">Pseudomonas mohnii</name>
    <dbReference type="NCBI Taxonomy" id="395600"/>
    <lineage>
        <taxon>Bacteria</taxon>
        <taxon>Pseudomonadati</taxon>
        <taxon>Pseudomonadota</taxon>
        <taxon>Gammaproteobacteria</taxon>
        <taxon>Pseudomonadales</taxon>
        <taxon>Pseudomonadaceae</taxon>
        <taxon>Pseudomonas</taxon>
    </lineage>
</organism>
<keyword evidence="2" id="KW-1185">Reference proteome</keyword>
<dbReference type="EMBL" id="FNRV01000001">
    <property type="protein sequence ID" value="SED26885.1"/>
    <property type="molecule type" value="Genomic_DNA"/>
</dbReference>
<evidence type="ECO:0000313" key="1">
    <source>
        <dbReference type="EMBL" id="SED26885.1"/>
    </source>
</evidence>
<dbReference type="Proteomes" id="UP000199665">
    <property type="component" value="Unassembled WGS sequence"/>
</dbReference>
<proteinExistence type="predicted"/>
<gene>
    <name evidence="1" type="ORF">SAMN05216205_4742</name>
</gene>
<evidence type="ECO:0000313" key="2">
    <source>
        <dbReference type="Proteomes" id="UP000199665"/>
    </source>
</evidence>